<evidence type="ECO:0000313" key="3">
    <source>
        <dbReference type="Proteomes" id="UP001182991"/>
    </source>
</evidence>
<dbReference type="RefSeq" id="WP_311400341.1">
    <property type="nucleotide sequence ID" value="NZ_JAVRBG010000001.1"/>
</dbReference>
<name>A0ABU2KF96_9FLAO</name>
<evidence type="ECO:0000313" key="2">
    <source>
        <dbReference type="EMBL" id="MDT0293373.1"/>
    </source>
</evidence>
<gene>
    <name evidence="2" type="ORF">RLT85_01870</name>
</gene>
<sequence>MKNIKFILLASLLFSTFTSCFEAFHYIAFPKKPHPKKFQKLSNGKNKEIVIVPMVHLAKPKYYNTSTKIINTLRNDDFTIFYERVTYPKNADSLTLDTLRRKMRKLVGSPFGLKLTDTLHRNVYPNFFSSGRYLQQSAEIAGYSYSLDKNVDLSVVEILDAYKKQFGEIELTECDYKTKFNHRYWCDKLENKSYVVEKLREDFIIKNVLKSNAHKIALVYGKLHYKGLKERLINEGFEKVKY</sequence>
<accession>A0ABU2KF96</accession>
<dbReference type="PROSITE" id="PS51257">
    <property type="entry name" value="PROKAR_LIPOPROTEIN"/>
    <property type="match status" value="1"/>
</dbReference>
<keyword evidence="3" id="KW-1185">Reference proteome</keyword>
<keyword evidence="1" id="KW-0732">Signal</keyword>
<feature type="chain" id="PRO_5045607148" description="Lipoprotein" evidence="1">
    <location>
        <begin position="23"/>
        <end position="242"/>
    </location>
</feature>
<dbReference type="Proteomes" id="UP001182991">
    <property type="component" value="Unassembled WGS sequence"/>
</dbReference>
<feature type="signal peptide" evidence="1">
    <location>
        <begin position="1"/>
        <end position="22"/>
    </location>
</feature>
<proteinExistence type="predicted"/>
<dbReference type="EMBL" id="JAVRBG010000001">
    <property type="protein sequence ID" value="MDT0293373.1"/>
    <property type="molecule type" value="Genomic_DNA"/>
</dbReference>
<evidence type="ECO:0000256" key="1">
    <source>
        <dbReference type="SAM" id="SignalP"/>
    </source>
</evidence>
<comment type="caution">
    <text evidence="2">The sequence shown here is derived from an EMBL/GenBank/DDBJ whole genome shotgun (WGS) entry which is preliminary data.</text>
</comment>
<evidence type="ECO:0008006" key="4">
    <source>
        <dbReference type="Google" id="ProtNLM"/>
    </source>
</evidence>
<reference evidence="3" key="1">
    <citation type="submission" date="2023-07" db="EMBL/GenBank/DDBJ databases">
        <title>Isolating and identifying novel microbial strains from the Mariana Trench.</title>
        <authorList>
            <person name="Fu H."/>
        </authorList>
    </citation>
    <scope>NUCLEOTIDE SEQUENCE [LARGE SCALE GENOMIC DNA]</scope>
    <source>
        <strain evidence="3">T-y2</strain>
    </source>
</reference>
<protein>
    <recommendedName>
        <fullName evidence="4">Lipoprotein</fullName>
    </recommendedName>
</protein>
<organism evidence="2 3">
    <name type="scientific">Mesonia ostreae</name>
    <dbReference type="NCBI Taxonomy" id="861110"/>
    <lineage>
        <taxon>Bacteria</taxon>
        <taxon>Pseudomonadati</taxon>
        <taxon>Bacteroidota</taxon>
        <taxon>Flavobacteriia</taxon>
        <taxon>Flavobacteriales</taxon>
        <taxon>Flavobacteriaceae</taxon>
        <taxon>Mesonia</taxon>
    </lineage>
</organism>